<dbReference type="Gene3D" id="1.10.540.10">
    <property type="entry name" value="Acyl-CoA dehydrogenase/oxidase, N-terminal domain"/>
    <property type="match status" value="1"/>
</dbReference>
<keyword evidence="1" id="KW-0285">Flavoprotein</keyword>
<dbReference type="Gene3D" id="2.40.110.10">
    <property type="entry name" value="Butyryl-CoA Dehydrogenase, subunit A, domain 2"/>
    <property type="match status" value="1"/>
</dbReference>
<dbReference type="Proteomes" id="UP001152467">
    <property type="component" value="Unassembled WGS sequence"/>
</dbReference>
<protein>
    <submittedName>
        <fullName evidence="5">Isobutylamine N-hydroxylase</fullName>
        <ecNumber evidence="5">1.14.14.30</ecNumber>
    </submittedName>
</protein>
<keyword evidence="2" id="KW-0274">FAD</keyword>
<reference evidence="5 7" key="1">
    <citation type="submission" date="2022-07" db="EMBL/GenBank/DDBJ databases">
        <authorList>
            <person name="Criscuolo A."/>
        </authorList>
    </citation>
    <scope>NUCLEOTIDE SEQUENCE</scope>
    <source>
        <strain evidence="7">CIP 111951</strain>
        <strain evidence="5">CIP111854</strain>
        <strain evidence="4">CIP111951</strain>
    </source>
</reference>
<dbReference type="PANTHER" id="PTHR43884">
    <property type="entry name" value="ACYL-COA DEHYDROGENASE"/>
    <property type="match status" value="1"/>
</dbReference>
<dbReference type="InterPro" id="IPR036250">
    <property type="entry name" value="AcylCo_DH-like_C"/>
</dbReference>
<evidence type="ECO:0000256" key="1">
    <source>
        <dbReference type="ARBA" id="ARBA00022630"/>
    </source>
</evidence>
<evidence type="ECO:0000313" key="5">
    <source>
        <dbReference type="EMBL" id="CAH9052454.1"/>
    </source>
</evidence>
<keyword evidence="3 5" id="KW-0560">Oxidoreductase</keyword>
<dbReference type="EMBL" id="CAMAPD010000001">
    <property type="protein sequence ID" value="CAH9050220.1"/>
    <property type="molecule type" value="Genomic_DNA"/>
</dbReference>
<gene>
    <name evidence="5" type="primary">vlmH_2</name>
    <name evidence="4" type="synonym">vlmH_1</name>
    <name evidence="5" type="ORF">PSECIP111854_00973</name>
    <name evidence="4" type="ORF">PSECIP111951_00146</name>
</gene>
<dbReference type="RefSeq" id="WP_261591353.1">
    <property type="nucleotide sequence ID" value="NZ_CAMAPC010000003.1"/>
</dbReference>
<dbReference type="EMBL" id="CAMAPC010000003">
    <property type="protein sequence ID" value="CAH9052454.1"/>
    <property type="molecule type" value="Genomic_DNA"/>
</dbReference>
<dbReference type="GO" id="GO:0050660">
    <property type="term" value="F:flavin adenine dinucleotide binding"/>
    <property type="evidence" value="ECO:0007669"/>
    <property type="project" value="InterPro"/>
</dbReference>
<name>A0A9W4VNT6_9GAMM</name>
<dbReference type="EC" id="1.14.14.30" evidence="5"/>
<dbReference type="Proteomes" id="UP001152485">
    <property type="component" value="Unassembled WGS sequence"/>
</dbReference>
<evidence type="ECO:0000313" key="6">
    <source>
        <dbReference type="Proteomes" id="UP001152467"/>
    </source>
</evidence>
<dbReference type="SUPFAM" id="SSF47203">
    <property type="entry name" value="Acyl-CoA dehydrogenase C-terminal domain-like"/>
    <property type="match status" value="1"/>
</dbReference>
<dbReference type="InterPro" id="IPR037069">
    <property type="entry name" value="AcylCoA_DH/ox_N_sf"/>
</dbReference>
<accession>A0A9W4VNT6</accession>
<organism evidence="5 6">
    <name type="scientific">Pseudoalteromonas holothuriae</name>
    <dbReference type="NCBI Taxonomy" id="2963714"/>
    <lineage>
        <taxon>Bacteria</taxon>
        <taxon>Pseudomonadati</taxon>
        <taxon>Pseudomonadota</taxon>
        <taxon>Gammaproteobacteria</taxon>
        <taxon>Alteromonadales</taxon>
        <taxon>Pseudoalteromonadaceae</taxon>
        <taxon>Pseudoalteromonas</taxon>
    </lineage>
</organism>
<evidence type="ECO:0000256" key="2">
    <source>
        <dbReference type="ARBA" id="ARBA00022827"/>
    </source>
</evidence>
<dbReference type="SUPFAM" id="SSF56645">
    <property type="entry name" value="Acyl-CoA dehydrogenase NM domain-like"/>
    <property type="match status" value="1"/>
</dbReference>
<proteinExistence type="predicted"/>
<comment type="caution">
    <text evidence="5">The sequence shown here is derived from an EMBL/GenBank/DDBJ whole genome shotgun (WGS) entry which is preliminary data.</text>
</comment>
<dbReference type="AlphaFoldDB" id="A0A9W4VNT6"/>
<sequence length="376" mass="41019">MKLLAQERDLLERYLPGLYERLDETPLEVLEGEQNPSINWYKETGGAGLLISPDFGGAGVSAENMIKLTRAVASKAPSLALCTTMHQFSLASLIELSQNSDGPQWMLLDGIARDKLLMCSAFAEGRAGQSILEPTMRAVWDGKNWLVSGRKQPCSLARSMDLITASVKLEKEGQPSVTGVALIPAKSAGISVEPFWQNKILAGTESNALVLDNVEVHPDLVFELGLEFKGKLDDLQTYGFIWFELLLTTSYLGVAMSLVERVFENNRGDESARVALATELKSMAMLLDSVAKELDEGLDRNECLAHALIARYQVTSAIQRNIVKSVELLGGIAFIKSPEISYLCSAAQAISFHPPSRASAISGLHSWFLGNVLTME</sequence>
<dbReference type="PANTHER" id="PTHR43884:SF20">
    <property type="entry name" value="ACYL-COA DEHYDROGENASE FADE28"/>
    <property type="match status" value="1"/>
</dbReference>
<dbReference type="InterPro" id="IPR046373">
    <property type="entry name" value="Acyl-CoA_Oxase/DH_mid-dom_sf"/>
</dbReference>
<dbReference type="GO" id="GO:0003995">
    <property type="term" value="F:acyl-CoA dehydrogenase activity"/>
    <property type="evidence" value="ECO:0007669"/>
    <property type="project" value="TreeGrafter"/>
</dbReference>
<evidence type="ECO:0000313" key="7">
    <source>
        <dbReference type="Proteomes" id="UP001152485"/>
    </source>
</evidence>
<keyword evidence="6" id="KW-1185">Reference proteome</keyword>
<evidence type="ECO:0000256" key="3">
    <source>
        <dbReference type="ARBA" id="ARBA00023002"/>
    </source>
</evidence>
<dbReference type="InterPro" id="IPR009100">
    <property type="entry name" value="AcylCoA_DH/oxidase_NM_dom_sf"/>
</dbReference>
<evidence type="ECO:0000313" key="4">
    <source>
        <dbReference type="EMBL" id="CAH9050220.1"/>
    </source>
</evidence>